<dbReference type="InterPro" id="IPR038765">
    <property type="entry name" value="Papain-like_cys_pep_sf"/>
</dbReference>
<keyword evidence="4" id="KW-0788">Thiol protease</keyword>
<keyword evidence="8" id="KW-1185">Reference proteome</keyword>
<evidence type="ECO:0000256" key="1">
    <source>
        <dbReference type="ARBA" id="ARBA00005234"/>
    </source>
</evidence>
<name>A0AAV0F1J3_9ASTE</name>
<evidence type="ECO:0000313" key="7">
    <source>
        <dbReference type="EMBL" id="CAH9129219.1"/>
    </source>
</evidence>
<dbReference type="GO" id="GO:0019784">
    <property type="term" value="F:deNEDDylase activity"/>
    <property type="evidence" value="ECO:0007669"/>
    <property type="project" value="InterPro"/>
</dbReference>
<keyword evidence="2" id="KW-0645">Protease</keyword>
<sequence length="249" mass="27919">MDEREIVLSYKDVVLRGVDLHALQGPCYLTDQIIAFYFSYLSSLYDPKEEDILLVHPSVSFFLAHSLDENLGDFMEPLKLSTKKLVLFPVNDCTDFDGGESGAHWSLVVYDRTKNSFSHLDSIAGANHLHALHIYKSLKGFMGPSVATQPPQSMKNEEKKKPPASSSPAPIADAIPEFVEVPSPQQKNGYDCGIYVIAIARAICQWFSSPRNNNRDVDWVSFVQKHVDASVEITMRGEIMKLIQELRDA</sequence>
<dbReference type="Pfam" id="PF02902">
    <property type="entry name" value="Peptidase_C48"/>
    <property type="match status" value="1"/>
</dbReference>
<dbReference type="GO" id="GO:0008234">
    <property type="term" value="F:cysteine-type peptidase activity"/>
    <property type="evidence" value="ECO:0007669"/>
    <property type="project" value="UniProtKB-KW"/>
</dbReference>
<dbReference type="GO" id="GO:0000338">
    <property type="term" value="P:protein deneddylation"/>
    <property type="evidence" value="ECO:0007669"/>
    <property type="project" value="TreeGrafter"/>
</dbReference>
<keyword evidence="3" id="KW-0378">Hydrolase</keyword>
<dbReference type="InterPro" id="IPR044613">
    <property type="entry name" value="Nep1/2-like"/>
</dbReference>
<feature type="region of interest" description="Disordered" evidence="5">
    <location>
        <begin position="146"/>
        <end position="169"/>
    </location>
</feature>
<dbReference type="Proteomes" id="UP001152523">
    <property type="component" value="Unassembled WGS sequence"/>
</dbReference>
<evidence type="ECO:0000256" key="3">
    <source>
        <dbReference type="ARBA" id="ARBA00022801"/>
    </source>
</evidence>
<gene>
    <name evidence="7" type="ORF">CEPIT_LOCUS29674</name>
</gene>
<protein>
    <recommendedName>
        <fullName evidence="6">Ubiquitin-like protease family profile domain-containing protein</fullName>
    </recommendedName>
</protein>
<dbReference type="GO" id="GO:0006508">
    <property type="term" value="P:proteolysis"/>
    <property type="evidence" value="ECO:0007669"/>
    <property type="project" value="UniProtKB-KW"/>
</dbReference>
<evidence type="ECO:0000256" key="2">
    <source>
        <dbReference type="ARBA" id="ARBA00022670"/>
    </source>
</evidence>
<dbReference type="PROSITE" id="PS50600">
    <property type="entry name" value="ULP_PROTEASE"/>
    <property type="match status" value="1"/>
</dbReference>
<dbReference type="InterPro" id="IPR003653">
    <property type="entry name" value="Peptidase_C48_C"/>
</dbReference>
<dbReference type="EMBL" id="CAMAPF010000955">
    <property type="protein sequence ID" value="CAH9129219.1"/>
    <property type="molecule type" value="Genomic_DNA"/>
</dbReference>
<dbReference type="PANTHER" id="PTHR46468:SF1">
    <property type="entry name" value="SENTRIN-SPECIFIC PROTEASE 8"/>
    <property type="match status" value="1"/>
</dbReference>
<dbReference type="AlphaFoldDB" id="A0AAV0F1J3"/>
<dbReference type="Gene3D" id="3.40.395.10">
    <property type="entry name" value="Adenoviral Proteinase, Chain A"/>
    <property type="match status" value="1"/>
</dbReference>
<feature type="domain" description="Ubiquitin-like protease family profile" evidence="6">
    <location>
        <begin position="13"/>
        <end position="203"/>
    </location>
</feature>
<evidence type="ECO:0000256" key="4">
    <source>
        <dbReference type="ARBA" id="ARBA00022807"/>
    </source>
</evidence>
<dbReference type="PANTHER" id="PTHR46468">
    <property type="entry name" value="SENTRIN-SPECIFIC PROTEASE 8"/>
    <property type="match status" value="1"/>
</dbReference>
<comment type="caution">
    <text evidence="7">The sequence shown here is derived from an EMBL/GenBank/DDBJ whole genome shotgun (WGS) entry which is preliminary data.</text>
</comment>
<evidence type="ECO:0000313" key="8">
    <source>
        <dbReference type="Proteomes" id="UP001152523"/>
    </source>
</evidence>
<comment type="similarity">
    <text evidence="1">Belongs to the peptidase C48 family.</text>
</comment>
<reference evidence="7" key="1">
    <citation type="submission" date="2022-07" db="EMBL/GenBank/DDBJ databases">
        <authorList>
            <person name="Macas J."/>
            <person name="Novak P."/>
            <person name="Neumann P."/>
        </authorList>
    </citation>
    <scope>NUCLEOTIDE SEQUENCE</scope>
</reference>
<accession>A0AAV0F1J3</accession>
<evidence type="ECO:0000256" key="5">
    <source>
        <dbReference type="SAM" id="MobiDB-lite"/>
    </source>
</evidence>
<evidence type="ECO:0000259" key="6">
    <source>
        <dbReference type="PROSITE" id="PS50600"/>
    </source>
</evidence>
<proteinExistence type="inferred from homology"/>
<dbReference type="SUPFAM" id="SSF54001">
    <property type="entry name" value="Cysteine proteinases"/>
    <property type="match status" value="1"/>
</dbReference>
<organism evidence="7 8">
    <name type="scientific">Cuscuta epithymum</name>
    <dbReference type="NCBI Taxonomy" id="186058"/>
    <lineage>
        <taxon>Eukaryota</taxon>
        <taxon>Viridiplantae</taxon>
        <taxon>Streptophyta</taxon>
        <taxon>Embryophyta</taxon>
        <taxon>Tracheophyta</taxon>
        <taxon>Spermatophyta</taxon>
        <taxon>Magnoliopsida</taxon>
        <taxon>eudicotyledons</taxon>
        <taxon>Gunneridae</taxon>
        <taxon>Pentapetalae</taxon>
        <taxon>asterids</taxon>
        <taxon>lamiids</taxon>
        <taxon>Solanales</taxon>
        <taxon>Convolvulaceae</taxon>
        <taxon>Cuscuteae</taxon>
        <taxon>Cuscuta</taxon>
        <taxon>Cuscuta subgen. Cuscuta</taxon>
    </lineage>
</organism>